<evidence type="ECO:0000313" key="2">
    <source>
        <dbReference type="Proteomes" id="UP000006666"/>
    </source>
</evidence>
<protein>
    <submittedName>
        <fullName evidence="1">Uncharacterized protein</fullName>
    </submittedName>
</protein>
<dbReference type="Proteomes" id="UP000006666">
    <property type="component" value="Chromosome"/>
</dbReference>
<keyword evidence="2" id="KW-1185">Reference proteome</keyword>
<dbReference type="HOGENOM" id="CLU_3397058_0_0_11"/>
<gene>
    <name evidence="1" type="ordered locus">Ksed_12190</name>
</gene>
<proteinExistence type="predicted"/>
<sequence>MGTAVMANATSAAPESLVALLGVTVSSIEMV</sequence>
<dbReference type="KEGG" id="kse:Ksed_12190"/>
<reference evidence="1 2" key="1">
    <citation type="journal article" date="2009" name="Stand. Genomic Sci.">
        <title>Complete genome sequence of Kytococcus sedentarius type strain (541).</title>
        <authorList>
            <person name="Sims D."/>
            <person name="Brettin T."/>
            <person name="Detter J.C."/>
            <person name="Han C."/>
            <person name="Lapidus A."/>
            <person name="Copeland A."/>
            <person name="Glavina Del Rio T."/>
            <person name="Nolan M."/>
            <person name="Chen F."/>
            <person name="Lucas S."/>
            <person name="Tice H."/>
            <person name="Cheng J.F."/>
            <person name="Bruce D."/>
            <person name="Goodwin L."/>
            <person name="Pitluck S."/>
            <person name="Ovchinnikova G."/>
            <person name="Pati A."/>
            <person name="Ivanova N."/>
            <person name="Mavrommatis K."/>
            <person name="Chen A."/>
            <person name="Palaniappan K."/>
            <person name="D'haeseleer P."/>
            <person name="Chain P."/>
            <person name="Bristow J."/>
            <person name="Eisen J.A."/>
            <person name="Markowitz V."/>
            <person name="Hugenholtz P."/>
            <person name="Schneider S."/>
            <person name="Goker M."/>
            <person name="Pukall R."/>
            <person name="Kyrpides N.C."/>
            <person name="Klenk H.P."/>
        </authorList>
    </citation>
    <scope>NUCLEOTIDE SEQUENCE [LARGE SCALE GENOMIC DNA]</scope>
    <source>
        <strain evidence="2">ATCC 14392 / DSM 20547 / JCM 11482 / CCUG 33030 / NBRC 15357 / NCTC 11040 / CCM 314 / 541</strain>
    </source>
</reference>
<evidence type="ECO:0000313" key="1">
    <source>
        <dbReference type="EMBL" id="ACV06254.1"/>
    </source>
</evidence>
<name>C7NH97_KYTSD</name>
<organism evidence="1 2">
    <name type="scientific">Kytococcus sedentarius (strain ATCC 14392 / DSM 20547 / JCM 11482 / CCUG 33030 / NBRC 15357 / NCTC 11040 / CCM 314 / 541)</name>
    <name type="common">Micrococcus sedentarius</name>
    <dbReference type="NCBI Taxonomy" id="478801"/>
    <lineage>
        <taxon>Bacteria</taxon>
        <taxon>Bacillati</taxon>
        <taxon>Actinomycetota</taxon>
        <taxon>Actinomycetes</taxon>
        <taxon>Micrococcales</taxon>
        <taxon>Kytococcaceae</taxon>
        <taxon>Kytococcus</taxon>
    </lineage>
</organism>
<accession>C7NH97</accession>
<dbReference type="AlphaFoldDB" id="C7NH97"/>
<dbReference type="EMBL" id="CP001686">
    <property type="protein sequence ID" value="ACV06254.1"/>
    <property type="molecule type" value="Genomic_DNA"/>
</dbReference>